<dbReference type="eggNOG" id="ENOG5034B5Q">
    <property type="taxonomic scope" value="Bacteria"/>
</dbReference>
<feature type="transmembrane region" description="Helical" evidence="1">
    <location>
        <begin position="12"/>
        <end position="38"/>
    </location>
</feature>
<dbReference type="HOGENOM" id="CLU_1811740_0_0_9"/>
<dbReference type="EMBL" id="CP001785">
    <property type="protein sequence ID" value="ACX51906.1"/>
    <property type="molecule type" value="Genomic_DNA"/>
</dbReference>
<evidence type="ECO:0000313" key="2">
    <source>
        <dbReference type="EMBL" id="ACX51906.1"/>
    </source>
</evidence>
<keyword evidence="1" id="KW-0812">Transmembrane</keyword>
<keyword evidence="1" id="KW-0472">Membrane</keyword>
<dbReference type="Proteomes" id="UP000002620">
    <property type="component" value="Chromosome"/>
</dbReference>
<reference evidence="2 3" key="1">
    <citation type="submission" date="2009-10" db="EMBL/GenBank/DDBJ databases">
        <title>Complete sequence of chromosome of Ammonifex degensii KC4.</title>
        <authorList>
            <consortium name="US DOE Joint Genome Institute"/>
            <person name="Kerfeld C."/>
            <person name="Goodner B."/>
            <person name="Huber H."/>
            <person name="Stetter K."/>
            <person name="Lucas S."/>
            <person name="Copeland A."/>
            <person name="Lapidus A."/>
            <person name="Glavina del Rio T."/>
            <person name="Dalin E."/>
            <person name="Tice H."/>
            <person name="Bruce D."/>
            <person name="Goodwin L."/>
            <person name="Pitluck S."/>
            <person name="Saunders E."/>
            <person name="Brettin T."/>
            <person name="Detter J.C."/>
            <person name="Han C."/>
            <person name="Larimer F."/>
            <person name="Land M."/>
            <person name="Hauser L."/>
            <person name="Kyrpides N."/>
            <person name="Ovchinnikova G."/>
            <person name="Richardson P."/>
        </authorList>
    </citation>
    <scope>NUCLEOTIDE SEQUENCE [LARGE SCALE GENOMIC DNA]</scope>
    <source>
        <strain evidence="3">DSM 10501 / KC4</strain>
    </source>
</reference>
<dbReference type="STRING" id="429009.Adeg_0761"/>
<dbReference type="KEGG" id="adg:Adeg_0761"/>
<sequence length="142" mass="15472">MRFRRAGEEGSIIVETVVACVVLTAFFLASAAVALLIIDKVHLQRVVREAAREVAITDSVAAGEQRGRDLARMYFGKRAGEVDLSVDISAVRAGDRVERYVTATGSFPHRVFGGKFLGLGEVRLHAQATFGWWDFPHGSPQG</sequence>
<organism evidence="2 3">
    <name type="scientific">Ammonifex degensii (strain DSM 10501 / KC4)</name>
    <dbReference type="NCBI Taxonomy" id="429009"/>
    <lineage>
        <taxon>Bacteria</taxon>
        <taxon>Bacillati</taxon>
        <taxon>Bacillota</taxon>
        <taxon>Clostridia</taxon>
        <taxon>Thermoanaerobacterales</taxon>
        <taxon>Thermoanaerobacteraceae</taxon>
        <taxon>Ammonifex</taxon>
    </lineage>
</organism>
<keyword evidence="3" id="KW-1185">Reference proteome</keyword>
<dbReference type="AlphaFoldDB" id="C9RCC9"/>
<gene>
    <name evidence="2" type="ordered locus">Adeg_0761</name>
</gene>
<dbReference type="RefSeq" id="WP_015738784.1">
    <property type="nucleotide sequence ID" value="NC_013385.1"/>
</dbReference>
<keyword evidence="1" id="KW-1133">Transmembrane helix</keyword>
<accession>C9RCC9</accession>
<evidence type="ECO:0000256" key="1">
    <source>
        <dbReference type="SAM" id="Phobius"/>
    </source>
</evidence>
<evidence type="ECO:0008006" key="4">
    <source>
        <dbReference type="Google" id="ProtNLM"/>
    </source>
</evidence>
<dbReference type="OrthoDB" id="1796459at2"/>
<protein>
    <recommendedName>
        <fullName evidence="4">Pilus assembly protein</fullName>
    </recommendedName>
</protein>
<evidence type="ECO:0000313" key="3">
    <source>
        <dbReference type="Proteomes" id="UP000002620"/>
    </source>
</evidence>
<proteinExistence type="predicted"/>
<name>C9RCC9_AMMDK</name>